<dbReference type="Gene3D" id="3.50.50.60">
    <property type="entry name" value="FAD/NAD(P)-binding domain"/>
    <property type="match status" value="1"/>
</dbReference>
<evidence type="ECO:0000313" key="2">
    <source>
        <dbReference type="EMBL" id="SJZ58435.1"/>
    </source>
</evidence>
<proteinExistence type="predicted"/>
<dbReference type="STRING" id="1121925.SAMN02746011_01217"/>
<dbReference type="InterPro" id="IPR036188">
    <property type="entry name" value="FAD/NAD-bd_sf"/>
</dbReference>
<dbReference type="EMBL" id="FUWO01000009">
    <property type="protein sequence ID" value="SJZ58435.1"/>
    <property type="molecule type" value="Genomic_DNA"/>
</dbReference>
<dbReference type="InterPro" id="IPR038732">
    <property type="entry name" value="HpyO/CreE_NAD-binding"/>
</dbReference>
<accession>A0A1T4LUS6</accession>
<dbReference type="Pfam" id="PF13454">
    <property type="entry name" value="NAD_binding_9"/>
    <property type="match status" value="1"/>
</dbReference>
<feature type="domain" description="FAD-dependent urate hydroxylase HpyO/Asp monooxygenase CreE-like FAD/NAD(P)-binding" evidence="1">
    <location>
        <begin position="5"/>
        <end position="151"/>
    </location>
</feature>
<keyword evidence="3" id="KW-1185">Reference proteome</keyword>
<protein>
    <submittedName>
        <fullName evidence="2">Uncharacterized NAD(P)/FAD-binding protein YdhS</fullName>
    </submittedName>
</protein>
<dbReference type="RefSeq" id="WP_078755975.1">
    <property type="nucleotide sequence ID" value="NZ_FUWO01000009.1"/>
</dbReference>
<dbReference type="PANTHER" id="PTHR40254:SF1">
    <property type="entry name" value="BLR0577 PROTEIN"/>
    <property type="match status" value="1"/>
</dbReference>
<sequence>MERVAIIGLGISGSGVLRAYQKIKSQNPALEIDIHAYDINERIGKGIPFSEDYLGALINSRSYEISFDYENMDEYYHWLQNNPDYQPDDYTARSWYGEYNLEKTNELIHSLQVTVHHKMVETLDYRKGQWVIEDANGQLNTFDRVHLCCGELPVIDHYQLLGQKQYIHNPYPLTKIKDKFTEQDHVAVIGTGLTSIDMIKYLIHETSVEKIFVFSKSGYFPTVRGDDQVPEFHYLTEAKMNQLIKHRSGYLYFEDFQELLLNEMKHFGFDLDEVVVRYFATGVRGLRLTIAKAERVGKLQAIALQVTNLLTTGWRAMRQSDREQYAAKYHKLIVKLRNPVPPSSAKEIIEAVNQERVIIFDEVSDIETIDNDGFALVLENPDHQKVDWVINTTGMVLKNKADLTEDSLLYHLVNNEYVQIDDFGGLSINIETGNIISPKFGEIDTLHAHGMLIEGVVYQNNSTIKIQEFSERLLRKIYIN</sequence>
<evidence type="ECO:0000259" key="1">
    <source>
        <dbReference type="Pfam" id="PF13454"/>
    </source>
</evidence>
<gene>
    <name evidence="2" type="ORF">SAMN02746011_01217</name>
</gene>
<dbReference type="OrthoDB" id="2211465at2"/>
<dbReference type="InterPro" id="IPR052189">
    <property type="entry name" value="L-asp_N-monooxygenase_NS-form"/>
</dbReference>
<evidence type="ECO:0000313" key="3">
    <source>
        <dbReference type="Proteomes" id="UP000189941"/>
    </source>
</evidence>
<dbReference type="PANTHER" id="PTHR40254">
    <property type="entry name" value="BLR0577 PROTEIN"/>
    <property type="match status" value="1"/>
</dbReference>
<reference evidence="3" key="1">
    <citation type="submission" date="2017-02" db="EMBL/GenBank/DDBJ databases">
        <authorList>
            <person name="Varghese N."/>
            <person name="Submissions S."/>
        </authorList>
    </citation>
    <scope>NUCLEOTIDE SEQUENCE [LARGE SCALE GENOMIC DNA]</scope>
    <source>
        <strain evidence="3">DSM 15739</strain>
    </source>
</reference>
<dbReference type="AlphaFoldDB" id="A0A1T4LUS6"/>
<dbReference type="SUPFAM" id="SSF51905">
    <property type="entry name" value="FAD/NAD(P)-binding domain"/>
    <property type="match status" value="1"/>
</dbReference>
<name>A0A1T4LUS6_9LACT</name>
<dbReference type="Proteomes" id="UP000189941">
    <property type="component" value="Unassembled WGS sequence"/>
</dbReference>
<organism evidence="2 3">
    <name type="scientific">Globicatella sulfidifaciens DSM 15739</name>
    <dbReference type="NCBI Taxonomy" id="1121925"/>
    <lineage>
        <taxon>Bacteria</taxon>
        <taxon>Bacillati</taxon>
        <taxon>Bacillota</taxon>
        <taxon>Bacilli</taxon>
        <taxon>Lactobacillales</taxon>
        <taxon>Aerococcaceae</taxon>
        <taxon>Globicatella</taxon>
    </lineage>
</organism>